<dbReference type="eggNOG" id="COG1070">
    <property type="taxonomic scope" value="Bacteria"/>
</dbReference>
<dbReference type="SUPFAM" id="SSF53067">
    <property type="entry name" value="Actin-like ATPase domain"/>
    <property type="match status" value="2"/>
</dbReference>
<dbReference type="PROSITE" id="PS00445">
    <property type="entry name" value="FGGY_KINASES_2"/>
    <property type="match status" value="1"/>
</dbReference>
<dbReference type="GO" id="GO:0005975">
    <property type="term" value="P:carbohydrate metabolic process"/>
    <property type="evidence" value="ECO:0007669"/>
    <property type="project" value="InterPro"/>
</dbReference>
<dbReference type="GO" id="GO:0016301">
    <property type="term" value="F:kinase activity"/>
    <property type="evidence" value="ECO:0007669"/>
    <property type="project" value="UniProtKB-KW"/>
</dbReference>
<dbReference type="Pfam" id="PF02782">
    <property type="entry name" value="FGGY_C"/>
    <property type="match status" value="1"/>
</dbReference>
<dbReference type="PANTHER" id="PTHR43095">
    <property type="entry name" value="SUGAR KINASE"/>
    <property type="match status" value="1"/>
</dbReference>
<dbReference type="InterPro" id="IPR018485">
    <property type="entry name" value="FGGY_C"/>
</dbReference>
<dbReference type="Proteomes" id="UP000003860">
    <property type="component" value="Unassembled WGS sequence"/>
</dbReference>
<sequence>MTENYLLGIDLGTTNVKGIIMDQNGNVTASASRQNALIFPGTGMVEQDADVWWKNTTEILSEITEKAGKDIVKRIRGISVSSQTVTLLPLDKAGNPLRNAIIWMDSRSSSELQYIINEIGYKRYVSIIGGQPDTVFLPNKILWYKKNEPELFHKTYQIVQASSYINYKLTGKITMDIDQASRTQCLDINTLKWSDEVSRTIGADLNSLLPQPQAVTDVIGNVTSAAAAQTGLVSGIPVIAGASDALASMYAMGLSRLGEAGESSGTSSLVFVGHNIPSATDLPLVTKPCPISGMPYIFDAPLSTTGAALKWYLDTFGKAEKDFANEHDLDVYEYMKQLAKESCAGSKGVMFFPYLMGERAPLWNSYARGMFIGLSLDTERKEIIRSVLEGTAFALRHVISTIKETGAKVDSLRITGGGSKNRIWSQIKASMLNIPVHILDEKSGDVPFGDTLIAGQAVGVFPDITNSMEKLVTVKEIIQPIKEWTDAYDQMYPLYIDMYKHLDSDLKQLKETISKLTR</sequence>
<dbReference type="STRING" id="588581.Cpap_2785"/>
<dbReference type="InterPro" id="IPR000577">
    <property type="entry name" value="Carb_kinase_FGGY"/>
</dbReference>
<keyword evidence="3 4" id="KW-0418">Kinase</keyword>
<dbReference type="InterPro" id="IPR018483">
    <property type="entry name" value="Carb_kinase_FGGY_CS"/>
</dbReference>
<name>F1TBS4_9FIRM</name>
<accession>F1TBS4</accession>
<reference evidence="7" key="1">
    <citation type="submission" date="2009-07" db="EMBL/GenBank/DDBJ databases">
        <authorList>
            <consortium name="US DOE Joint Genome Institute (JGI-PGF)"/>
            <person name="Lucas S."/>
            <person name="Copeland A."/>
            <person name="Lapidus A."/>
            <person name="Glavina del Rio T."/>
            <person name="Tice H."/>
            <person name="Bruce D."/>
            <person name="Goodwin L."/>
            <person name="Pitluck S."/>
            <person name="Larimer F."/>
            <person name="Land M.L."/>
            <person name="Mouttaki H."/>
            <person name="He Z."/>
            <person name="Zhou J."/>
            <person name="Hemme C.L."/>
        </authorList>
    </citation>
    <scope>NUCLEOTIDE SEQUENCE [LARGE SCALE GENOMIC DNA]</scope>
    <source>
        <strain evidence="7">DSM 2782</strain>
    </source>
</reference>
<dbReference type="Gene3D" id="3.30.420.40">
    <property type="match status" value="2"/>
</dbReference>
<dbReference type="CDD" id="cd07808">
    <property type="entry name" value="ASKHA_NBD_FGGY_EcXK-like"/>
    <property type="match status" value="1"/>
</dbReference>
<comment type="caution">
    <text evidence="7">The sequence shown here is derived from an EMBL/GenBank/DDBJ whole genome shotgun (WGS) entry which is preliminary data.</text>
</comment>
<dbReference type="OrthoDB" id="9805576at2"/>
<evidence type="ECO:0000313" key="8">
    <source>
        <dbReference type="Proteomes" id="UP000003860"/>
    </source>
</evidence>
<dbReference type="Pfam" id="PF00370">
    <property type="entry name" value="FGGY_N"/>
    <property type="match status" value="1"/>
</dbReference>
<keyword evidence="8" id="KW-1185">Reference proteome</keyword>
<evidence type="ECO:0000256" key="4">
    <source>
        <dbReference type="RuleBase" id="RU003733"/>
    </source>
</evidence>
<evidence type="ECO:0000256" key="2">
    <source>
        <dbReference type="ARBA" id="ARBA00022679"/>
    </source>
</evidence>
<proteinExistence type="inferred from homology"/>
<feature type="domain" description="Carbohydrate kinase FGGY N-terminal" evidence="5">
    <location>
        <begin position="5"/>
        <end position="248"/>
    </location>
</feature>
<dbReference type="RefSeq" id="WP_004618926.1">
    <property type="nucleotide sequence ID" value="NZ_ACXX02000005.1"/>
</dbReference>
<keyword evidence="2 4" id="KW-0808">Transferase</keyword>
<dbReference type="PANTHER" id="PTHR43095:SF5">
    <property type="entry name" value="XYLULOSE KINASE"/>
    <property type="match status" value="1"/>
</dbReference>
<evidence type="ECO:0000313" key="7">
    <source>
        <dbReference type="EMBL" id="EGD48095.1"/>
    </source>
</evidence>
<dbReference type="InterPro" id="IPR043129">
    <property type="entry name" value="ATPase_NBD"/>
</dbReference>
<evidence type="ECO:0000256" key="1">
    <source>
        <dbReference type="ARBA" id="ARBA00009156"/>
    </source>
</evidence>
<evidence type="ECO:0000256" key="3">
    <source>
        <dbReference type="ARBA" id="ARBA00022777"/>
    </source>
</evidence>
<reference evidence="7" key="2">
    <citation type="submission" date="2011-01" db="EMBL/GenBank/DDBJ databases">
        <title>The Non-contiguous Finished genome of Clostridium papyrosolvens.</title>
        <authorList>
            <person name="Lucas S."/>
            <person name="Copeland A."/>
            <person name="Lapidus A."/>
            <person name="Cheng J.-F."/>
            <person name="Goodwin L."/>
            <person name="Pitluck S."/>
            <person name="Misra M."/>
            <person name="Chertkov O."/>
            <person name="Detter J.C."/>
            <person name="Han C."/>
            <person name="Tapia R."/>
            <person name="Land M."/>
            <person name="Hauser L."/>
            <person name="Kyrpides N."/>
            <person name="Ivanova N."/>
            <person name="Pagani I."/>
            <person name="Mouttaki H."/>
            <person name="He Z."/>
            <person name="Zhou J."/>
            <person name="Hemme C.L."/>
            <person name="Woyke T."/>
        </authorList>
    </citation>
    <scope>NUCLEOTIDE SEQUENCE [LARGE SCALE GENOMIC DNA]</scope>
    <source>
        <strain evidence="7">DSM 2782</strain>
    </source>
</reference>
<dbReference type="AlphaFoldDB" id="F1TBS4"/>
<comment type="similarity">
    <text evidence="1 4">Belongs to the FGGY kinase family.</text>
</comment>
<evidence type="ECO:0000259" key="5">
    <source>
        <dbReference type="Pfam" id="PF00370"/>
    </source>
</evidence>
<gene>
    <name evidence="7" type="ORF">Cpap_2785</name>
</gene>
<dbReference type="PIRSF" id="PIRSF000538">
    <property type="entry name" value="GlpK"/>
    <property type="match status" value="1"/>
</dbReference>
<dbReference type="GO" id="GO:0016773">
    <property type="term" value="F:phosphotransferase activity, alcohol group as acceptor"/>
    <property type="evidence" value="ECO:0007669"/>
    <property type="project" value="InterPro"/>
</dbReference>
<evidence type="ECO:0000259" key="6">
    <source>
        <dbReference type="Pfam" id="PF02782"/>
    </source>
</evidence>
<dbReference type="EMBL" id="ACXX02000005">
    <property type="protein sequence ID" value="EGD48095.1"/>
    <property type="molecule type" value="Genomic_DNA"/>
</dbReference>
<organism evidence="7 8">
    <name type="scientific">Ruminiclostridium papyrosolvens DSM 2782</name>
    <dbReference type="NCBI Taxonomy" id="588581"/>
    <lineage>
        <taxon>Bacteria</taxon>
        <taxon>Bacillati</taxon>
        <taxon>Bacillota</taxon>
        <taxon>Clostridia</taxon>
        <taxon>Eubacteriales</taxon>
        <taxon>Oscillospiraceae</taxon>
        <taxon>Ruminiclostridium</taxon>
    </lineage>
</organism>
<dbReference type="InterPro" id="IPR018484">
    <property type="entry name" value="FGGY_N"/>
</dbReference>
<feature type="domain" description="Carbohydrate kinase FGGY C-terminal" evidence="6">
    <location>
        <begin position="263"/>
        <end position="454"/>
    </location>
</feature>
<dbReference type="InterPro" id="IPR050406">
    <property type="entry name" value="FGGY_Carb_Kinase"/>
</dbReference>
<protein>
    <submittedName>
        <fullName evidence="7">Carbohydrate kinase, FGGY-like protein</fullName>
    </submittedName>
</protein>